<feature type="region of interest" description="Disordered" evidence="1">
    <location>
        <begin position="397"/>
        <end position="428"/>
    </location>
</feature>
<dbReference type="InterPro" id="IPR003399">
    <property type="entry name" value="Mce/MlaD"/>
</dbReference>
<feature type="domain" description="Mce/MlaD" evidence="2">
    <location>
        <begin position="68"/>
        <end position="142"/>
    </location>
</feature>
<evidence type="ECO:0000313" key="5">
    <source>
        <dbReference type="Proteomes" id="UP001595765"/>
    </source>
</evidence>
<protein>
    <submittedName>
        <fullName evidence="4">MCE family protein</fullName>
    </submittedName>
</protein>
<feature type="region of interest" description="Disordered" evidence="1">
    <location>
        <begin position="355"/>
        <end position="374"/>
    </location>
</feature>
<reference evidence="5" key="1">
    <citation type="journal article" date="2019" name="Int. J. Syst. Evol. Microbiol.">
        <title>The Global Catalogue of Microorganisms (GCM) 10K type strain sequencing project: providing services to taxonomists for standard genome sequencing and annotation.</title>
        <authorList>
            <consortium name="The Broad Institute Genomics Platform"/>
            <consortium name="The Broad Institute Genome Sequencing Center for Infectious Disease"/>
            <person name="Wu L."/>
            <person name="Ma J."/>
        </authorList>
    </citation>
    <scope>NUCLEOTIDE SEQUENCE [LARGE SCALE GENOMIC DNA]</scope>
    <source>
        <strain evidence="5">CGMCC 4.7237</strain>
    </source>
</reference>
<dbReference type="InterPro" id="IPR024516">
    <property type="entry name" value="Mce_C"/>
</dbReference>
<dbReference type="EMBL" id="JBHSBB010000022">
    <property type="protein sequence ID" value="MFC4035255.1"/>
    <property type="molecule type" value="Genomic_DNA"/>
</dbReference>
<feature type="compositionally biased region" description="Low complexity" evidence="1">
    <location>
        <begin position="358"/>
        <end position="374"/>
    </location>
</feature>
<sequence>MRALRRSAAPRRPGGRPSWARLPRLPRLRRPGRSPYRPGRLIALLTAAAVLVAAAVAGGLLAFGGPDGDHVTAYFDRAVGVYAGSDLRVLGVKVGTVDSVRPQGKQVKVSLTLDHGIKVPAGAGAVVVAPSVVADRYVQLTPAYTGGPRLRDHAVIPASRTATPVEIDQLYDSITQLSDALGPNGANATGALSGLLDTGARNLSGNGKAIGDSIDQLGRASKTLDSHSDDLFATLGYLQSFTTMLKDNDGKVRTAAQQLSTVTGFLADDKEDLGGALRQLSTALGQVKTFIQDNRARLKAGITALAPITQTLVDQRASLAELLDTAPLAADNLLNAYDPKHGTLDGRADINELSLGGPVTPTGSAASAAAPPGAAAPEAGLVPVGPNVKALPLPLPAVGPVYGSPPSARPGAHPSAPGTPDAVKGAAR</sequence>
<proteinExistence type="predicted"/>
<feature type="compositionally biased region" description="Low complexity" evidence="1">
    <location>
        <begin position="10"/>
        <end position="23"/>
    </location>
</feature>
<dbReference type="Pfam" id="PF02470">
    <property type="entry name" value="MlaD"/>
    <property type="match status" value="1"/>
</dbReference>
<evidence type="ECO:0000313" key="4">
    <source>
        <dbReference type="EMBL" id="MFC4035255.1"/>
    </source>
</evidence>
<dbReference type="InterPro" id="IPR005693">
    <property type="entry name" value="Mce"/>
</dbReference>
<feature type="domain" description="Mammalian cell entry C-terminal" evidence="3">
    <location>
        <begin position="148"/>
        <end position="332"/>
    </location>
</feature>
<name>A0ABV8HTH4_9ACTN</name>
<dbReference type="RefSeq" id="WP_386434887.1">
    <property type="nucleotide sequence ID" value="NZ_JBHSBB010000022.1"/>
</dbReference>
<dbReference type="Pfam" id="PF11887">
    <property type="entry name" value="Mce4_CUP1"/>
    <property type="match status" value="1"/>
</dbReference>
<organism evidence="4 5">
    <name type="scientific">Streptomyces polygonati</name>
    <dbReference type="NCBI Taxonomy" id="1617087"/>
    <lineage>
        <taxon>Bacteria</taxon>
        <taxon>Bacillati</taxon>
        <taxon>Actinomycetota</taxon>
        <taxon>Actinomycetes</taxon>
        <taxon>Kitasatosporales</taxon>
        <taxon>Streptomycetaceae</taxon>
        <taxon>Streptomyces</taxon>
    </lineage>
</organism>
<keyword evidence="5" id="KW-1185">Reference proteome</keyword>
<feature type="region of interest" description="Disordered" evidence="1">
    <location>
        <begin position="1"/>
        <end position="31"/>
    </location>
</feature>
<dbReference type="Proteomes" id="UP001595765">
    <property type="component" value="Unassembled WGS sequence"/>
</dbReference>
<evidence type="ECO:0000259" key="3">
    <source>
        <dbReference type="Pfam" id="PF11887"/>
    </source>
</evidence>
<dbReference type="InterPro" id="IPR052336">
    <property type="entry name" value="MlaD_Phospholipid_Transporter"/>
</dbReference>
<comment type="caution">
    <text evidence="4">The sequence shown here is derived from an EMBL/GenBank/DDBJ whole genome shotgun (WGS) entry which is preliminary data.</text>
</comment>
<dbReference type="PANTHER" id="PTHR33371">
    <property type="entry name" value="INTERMEMBRANE PHOSPHOLIPID TRANSPORT SYSTEM BINDING PROTEIN MLAD-RELATED"/>
    <property type="match status" value="1"/>
</dbReference>
<evidence type="ECO:0000256" key="1">
    <source>
        <dbReference type="SAM" id="MobiDB-lite"/>
    </source>
</evidence>
<dbReference type="PANTHER" id="PTHR33371:SF4">
    <property type="entry name" value="INTERMEMBRANE PHOSPHOLIPID TRANSPORT SYSTEM BINDING PROTEIN MLAD"/>
    <property type="match status" value="1"/>
</dbReference>
<gene>
    <name evidence="4" type="ORF">ACFO3J_27845</name>
</gene>
<accession>A0ABV8HTH4</accession>
<evidence type="ECO:0000259" key="2">
    <source>
        <dbReference type="Pfam" id="PF02470"/>
    </source>
</evidence>
<dbReference type="NCBIfam" id="TIGR00996">
    <property type="entry name" value="Mtu_fam_mce"/>
    <property type="match status" value="1"/>
</dbReference>